<reference evidence="10" key="1">
    <citation type="submission" date="2019-11" db="EMBL/GenBank/DDBJ databases">
        <title>The complete genome sequence of Saccharopolyspora sp. E2A.</title>
        <authorList>
            <person name="Zhang G."/>
        </authorList>
    </citation>
    <scope>NUCLEOTIDE SEQUENCE [LARGE SCALE GENOMIC DNA]</scope>
    <source>
        <strain evidence="10">E2A</strain>
    </source>
</reference>
<evidence type="ECO:0000256" key="6">
    <source>
        <dbReference type="ARBA" id="ARBA00023002"/>
    </source>
</evidence>
<evidence type="ECO:0000256" key="2">
    <source>
        <dbReference type="ARBA" id="ARBA00010139"/>
    </source>
</evidence>
<dbReference type="InterPro" id="IPR020946">
    <property type="entry name" value="Flavin_mOase-like"/>
</dbReference>
<keyword evidence="4" id="KW-0274">FAD</keyword>
<keyword evidence="3" id="KW-0285">Flavoprotein</keyword>
<dbReference type="GO" id="GO:0050660">
    <property type="term" value="F:flavin adenine dinucleotide binding"/>
    <property type="evidence" value="ECO:0007669"/>
    <property type="project" value="InterPro"/>
</dbReference>
<dbReference type="PANTHER" id="PTHR43872">
    <property type="entry name" value="MONOOXYGENASE, PUTATIVE (AFU_ORTHOLOGUE AFUA_8G02570)-RELATED"/>
    <property type="match status" value="1"/>
</dbReference>
<dbReference type="SUPFAM" id="SSF51905">
    <property type="entry name" value="FAD/NAD(P)-binding domain"/>
    <property type="match status" value="1"/>
</dbReference>
<dbReference type="GO" id="GO:0004499">
    <property type="term" value="F:N,N-dimethylaniline monooxygenase activity"/>
    <property type="evidence" value="ECO:0007669"/>
    <property type="project" value="InterPro"/>
</dbReference>
<keyword evidence="7" id="KW-0503">Monooxygenase</keyword>
<feature type="compositionally biased region" description="Basic and acidic residues" evidence="8">
    <location>
        <begin position="55"/>
        <end position="65"/>
    </location>
</feature>
<keyword evidence="10" id="KW-1185">Reference proteome</keyword>
<evidence type="ECO:0000313" key="10">
    <source>
        <dbReference type="Proteomes" id="UP000371041"/>
    </source>
</evidence>
<feature type="region of interest" description="Disordered" evidence="8">
    <location>
        <begin position="1"/>
        <end position="65"/>
    </location>
</feature>
<dbReference type="EMBL" id="CP045929">
    <property type="protein sequence ID" value="QGK70512.1"/>
    <property type="molecule type" value="Genomic_DNA"/>
</dbReference>
<proteinExistence type="inferred from homology"/>
<comment type="similarity">
    <text evidence="2">Belongs to the FAD-binding monooxygenase family.</text>
</comment>
<dbReference type="PANTHER" id="PTHR43872:SF1">
    <property type="entry name" value="MONOOXYGENASE, PUTATIVE (AFU_ORTHOLOGUE AFUA_8G02570)-RELATED"/>
    <property type="match status" value="1"/>
</dbReference>
<feature type="compositionally biased region" description="Basic and acidic residues" evidence="8">
    <location>
        <begin position="12"/>
        <end position="42"/>
    </location>
</feature>
<evidence type="ECO:0000313" key="9">
    <source>
        <dbReference type="EMBL" id="QGK70512.1"/>
    </source>
</evidence>
<dbReference type="FunFam" id="3.50.50.60:FF:000228">
    <property type="entry name" value="FAD-containing monooxygenase EthA"/>
    <property type="match status" value="1"/>
</dbReference>
<evidence type="ECO:0000256" key="3">
    <source>
        <dbReference type="ARBA" id="ARBA00022630"/>
    </source>
</evidence>
<protein>
    <submittedName>
        <fullName evidence="9">NAD(P)-binding protein</fullName>
    </submittedName>
</protein>
<dbReference type="KEGG" id="sace:GIY23_14140"/>
<comment type="cofactor">
    <cofactor evidence="1">
        <name>FAD</name>
        <dbReference type="ChEBI" id="CHEBI:57692"/>
    </cofactor>
</comment>
<name>A0A5Q3Q7Q0_9PSEU</name>
<dbReference type="GO" id="GO:0050661">
    <property type="term" value="F:NADP binding"/>
    <property type="evidence" value="ECO:0007669"/>
    <property type="project" value="InterPro"/>
</dbReference>
<accession>A0A5Q3Q7Q0</accession>
<gene>
    <name evidence="9" type="ORF">GIY23_14140</name>
</gene>
<dbReference type="PRINTS" id="PR00411">
    <property type="entry name" value="PNDRDTASEI"/>
</dbReference>
<evidence type="ECO:0000256" key="4">
    <source>
        <dbReference type="ARBA" id="ARBA00022827"/>
    </source>
</evidence>
<keyword evidence="6" id="KW-0560">Oxidoreductase</keyword>
<evidence type="ECO:0000256" key="8">
    <source>
        <dbReference type="SAM" id="MobiDB-lite"/>
    </source>
</evidence>
<dbReference type="InterPro" id="IPR036188">
    <property type="entry name" value="FAD/NAD-bd_sf"/>
</dbReference>
<keyword evidence="5" id="KW-0521">NADP</keyword>
<evidence type="ECO:0000256" key="7">
    <source>
        <dbReference type="ARBA" id="ARBA00023033"/>
    </source>
</evidence>
<dbReference type="InterPro" id="IPR051820">
    <property type="entry name" value="FAD-binding_MO"/>
</dbReference>
<evidence type="ECO:0000256" key="1">
    <source>
        <dbReference type="ARBA" id="ARBA00001974"/>
    </source>
</evidence>
<dbReference type="Proteomes" id="UP000371041">
    <property type="component" value="Chromosome"/>
</dbReference>
<sequence length="558" mass="62476">MSPKGKLLSRWVKSDSGSDRHTGGSEHRVERDIEHGVECERARPRRRSPAVTSTESRELSDDPDTEHVDVLVVGAGVSGIGAARRLQQECPSKSFAVLERRAALGGTWDLFRYPGVRSDSDIYTLSYPFRPWRGSRSIVDGASIRDYIGDTAREHGIDRHIRYSTKVVSAHWSSEQARWTVETRTGEHGERRVYRCSFLYMCTGYYDYDKGHQPEFDGLDEFEGSLVHPQFWPENLDFEGKRVAIVGSGATAVTLVPAMAEKAAHVTMVQRSPSYITVLPSVDGVADKLRTYLPARVAHPVIRAKNAVVALGFYQFCRRFPERAKTFLRDQAVRYLGDESYVDTHFAPNYQPWDQRLCVIPDGDFYRTLRSGRASVVTDTIDRFVPSGIRTSSGDVVEADIVVSATGLSLLPFGGLELSVDGEPVDISDTVVYRGVMLSGVPNFACCVGYTNASWTLRADLSSRYVCRMVNYLDARGFAAATPRPPGGMVRKPMLDLDANYIKRSIDRFPSQGDRSPWRVRQNYLLDKLEMSRPGPARDMAFTRHGTSSHRRNLEGAR</sequence>
<dbReference type="AlphaFoldDB" id="A0A5Q3Q7Q0"/>
<dbReference type="Pfam" id="PF00743">
    <property type="entry name" value="FMO-like"/>
    <property type="match status" value="1"/>
</dbReference>
<feature type="region of interest" description="Disordered" evidence="8">
    <location>
        <begin position="535"/>
        <end position="558"/>
    </location>
</feature>
<dbReference type="Gene3D" id="3.50.50.60">
    <property type="entry name" value="FAD/NAD(P)-binding domain"/>
    <property type="match status" value="3"/>
</dbReference>
<organism evidence="9 10">
    <name type="scientific">Allosaccharopolyspora coralli</name>
    <dbReference type="NCBI Taxonomy" id="2665642"/>
    <lineage>
        <taxon>Bacteria</taxon>
        <taxon>Bacillati</taxon>
        <taxon>Actinomycetota</taxon>
        <taxon>Actinomycetes</taxon>
        <taxon>Pseudonocardiales</taxon>
        <taxon>Pseudonocardiaceae</taxon>
        <taxon>Allosaccharopolyspora</taxon>
    </lineage>
</organism>
<evidence type="ECO:0000256" key="5">
    <source>
        <dbReference type="ARBA" id="ARBA00022857"/>
    </source>
</evidence>